<feature type="domain" description="OmpR/PhoB-type" evidence="4">
    <location>
        <begin position="39"/>
        <end position="136"/>
    </location>
</feature>
<evidence type="ECO:0000259" key="4">
    <source>
        <dbReference type="PROSITE" id="PS51755"/>
    </source>
</evidence>
<sequence length="983" mass="107423">MHAHRLDRVPRRGNRLPETGLAHNGNTMNNWIGGIPLSEREYLFGPFRFIPAQQSLLRGETSLRLSSRALEVLATLLERPGELVSKSELIARVWPKSIVEDCNLKVHVAALRRALDEGEGHHYVGTVSGRGYRFVAPVSCHPLTAHPPPPARKAYDLPVPANRMIGRDDTALAMMRLLIAQRFATIVGPGGIGKTTVALALAEALYRQHGIETCFVDLSPLREQQFVAGALAAALGLSIHSSDATPALVACLRDRRLLLILDSCEHVIDAAAALAERLIAGAAGVMVLSTSREPLRAAGEYVQRLAPLDFPGDALPRTAAHALQYAAVELFAERAAQCVDGYRLNDMDAPAVAEICRRLEGNALAIELAARRMDAFSARELAHRLDDRFRLLKRGLRGALARHRTLSAALDWSYEYLSPAEQAILRAVSVFAGPFTLDAAHALCGKAGADELAVIDGVADLVAKSLISPIVTGSLTYYRLLDTTKAYAQDKLEGSGEMAAIRRRHADWFRLLLERASIEWEARPTADWLADYGRAIDDVRAALIWARSADGDSSIAIALTAAAIPLWMHLSLLDECCQRVGQALAAGAAGSQPSARDEMKFHAALAAALLYAHGPLAATADAWTSALSLAEALEDNEYRLRALWGLAVYRSYTGEYREVLALARRFRAIADSRGDRAAYISVDRLIATALHYLGDQQSAHRHLKVMLSRYVAPVQRSHIARFQLDQRAAALGTLANVRWIQGFPDQALLAAEDALSGARDSDHALSLFNALAHAACPIALYLGDYKQAERLLEELFEHLARHALTVWSALWRCLRGMLLVQGGEVRGLPMLAAALDELRQAGFRLRYRSYLGVLAAAWGRHGKHAEAMAAIGEALAGCKASGEQWCLAELLRIKGELLEATDEQAAETLYLRSLHVAASQRALSWQLRTAINLATLRIRQGRADEGHAVLSAVYDQFTEGFESLDLRRARQLLTPDRAYRLCG</sequence>
<dbReference type="PANTHER" id="PTHR47691:SF3">
    <property type="entry name" value="HTH-TYPE TRANSCRIPTIONAL REGULATOR RV0890C-RELATED"/>
    <property type="match status" value="1"/>
</dbReference>
<evidence type="ECO:0000313" key="5">
    <source>
        <dbReference type="EMBL" id="MRW84156.1"/>
    </source>
</evidence>
<evidence type="ECO:0000256" key="3">
    <source>
        <dbReference type="SAM" id="MobiDB-lite"/>
    </source>
</evidence>
<organism evidence="5 6">
    <name type="scientific">Duganella aquatilis</name>
    <dbReference type="NCBI Taxonomy" id="2666082"/>
    <lineage>
        <taxon>Bacteria</taxon>
        <taxon>Pseudomonadati</taxon>
        <taxon>Pseudomonadota</taxon>
        <taxon>Betaproteobacteria</taxon>
        <taxon>Burkholderiales</taxon>
        <taxon>Oxalobacteraceae</taxon>
        <taxon>Telluria group</taxon>
        <taxon>Duganella</taxon>
    </lineage>
</organism>
<evidence type="ECO:0000256" key="2">
    <source>
        <dbReference type="PROSITE-ProRule" id="PRU01091"/>
    </source>
</evidence>
<dbReference type="PANTHER" id="PTHR47691">
    <property type="entry name" value="REGULATOR-RELATED"/>
    <property type="match status" value="1"/>
</dbReference>
<evidence type="ECO:0000256" key="1">
    <source>
        <dbReference type="ARBA" id="ARBA00023125"/>
    </source>
</evidence>
<gene>
    <name evidence="5" type="ORF">GJ698_08595</name>
</gene>
<dbReference type="PROSITE" id="PS51755">
    <property type="entry name" value="OMPR_PHOB"/>
    <property type="match status" value="1"/>
</dbReference>
<reference evidence="5 6" key="1">
    <citation type="submission" date="2019-11" db="EMBL/GenBank/DDBJ databases">
        <title>Novel species isolated from a subtropical stream in China.</title>
        <authorList>
            <person name="Lu H."/>
        </authorList>
    </citation>
    <scope>NUCLEOTIDE SEQUENCE [LARGE SCALE GENOMIC DNA]</scope>
    <source>
        <strain evidence="5 6">FT26W</strain>
    </source>
</reference>
<dbReference type="InterPro" id="IPR011990">
    <property type="entry name" value="TPR-like_helical_dom_sf"/>
</dbReference>
<protein>
    <submittedName>
        <fullName evidence="5">Transcriptional regulator</fullName>
    </submittedName>
</protein>
<dbReference type="GO" id="GO:0003677">
    <property type="term" value="F:DNA binding"/>
    <property type="evidence" value="ECO:0007669"/>
    <property type="project" value="UniProtKB-UniRule"/>
</dbReference>
<dbReference type="InterPro" id="IPR027417">
    <property type="entry name" value="P-loop_NTPase"/>
</dbReference>
<feature type="DNA-binding region" description="OmpR/PhoB-type" evidence="2">
    <location>
        <begin position="39"/>
        <end position="136"/>
    </location>
</feature>
<dbReference type="Pfam" id="PF00486">
    <property type="entry name" value="Trans_reg_C"/>
    <property type="match status" value="1"/>
</dbReference>
<dbReference type="EMBL" id="WKJL01000004">
    <property type="protein sequence ID" value="MRW84156.1"/>
    <property type="molecule type" value="Genomic_DNA"/>
</dbReference>
<proteinExistence type="predicted"/>
<dbReference type="InterPro" id="IPR001867">
    <property type="entry name" value="OmpR/PhoB-type_DNA-bd"/>
</dbReference>
<accession>A0A844D7M4</accession>
<dbReference type="InterPro" id="IPR016032">
    <property type="entry name" value="Sig_transdc_resp-reg_C-effctor"/>
</dbReference>
<dbReference type="Gene3D" id="1.25.40.10">
    <property type="entry name" value="Tetratricopeptide repeat domain"/>
    <property type="match status" value="1"/>
</dbReference>
<dbReference type="InterPro" id="IPR058852">
    <property type="entry name" value="HTH_77"/>
</dbReference>
<keyword evidence="6" id="KW-1185">Reference proteome</keyword>
<dbReference type="CDD" id="cd00383">
    <property type="entry name" value="trans_reg_C"/>
    <property type="match status" value="1"/>
</dbReference>
<keyword evidence="1 2" id="KW-0238">DNA-binding</keyword>
<dbReference type="InterPro" id="IPR036388">
    <property type="entry name" value="WH-like_DNA-bd_sf"/>
</dbReference>
<dbReference type="GO" id="GO:0006355">
    <property type="term" value="P:regulation of DNA-templated transcription"/>
    <property type="evidence" value="ECO:0007669"/>
    <property type="project" value="InterPro"/>
</dbReference>
<dbReference type="SUPFAM" id="SSF52540">
    <property type="entry name" value="P-loop containing nucleoside triphosphate hydrolases"/>
    <property type="match status" value="1"/>
</dbReference>
<dbReference type="Gene3D" id="3.40.50.300">
    <property type="entry name" value="P-loop containing nucleotide triphosphate hydrolases"/>
    <property type="match status" value="1"/>
</dbReference>
<dbReference type="Gene3D" id="1.10.10.10">
    <property type="entry name" value="Winged helix-like DNA-binding domain superfamily/Winged helix DNA-binding domain"/>
    <property type="match status" value="1"/>
</dbReference>
<comment type="caution">
    <text evidence="5">The sequence shown here is derived from an EMBL/GenBank/DDBJ whole genome shotgun (WGS) entry which is preliminary data.</text>
</comment>
<feature type="region of interest" description="Disordered" evidence="3">
    <location>
        <begin position="1"/>
        <end position="21"/>
    </location>
</feature>
<dbReference type="SMART" id="SM00862">
    <property type="entry name" value="Trans_reg_C"/>
    <property type="match status" value="1"/>
</dbReference>
<evidence type="ECO:0000313" key="6">
    <source>
        <dbReference type="Proteomes" id="UP000439986"/>
    </source>
</evidence>
<dbReference type="Proteomes" id="UP000439986">
    <property type="component" value="Unassembled WGS sequence"/>
</dbReference>
<feature type="compositionally biased region" description="Basic and acidic residues" evidence="3">
    <location>
        <begin position="1"/>
        <end position="10"/>
    </location>
</feature>
<dbReference type="SUPFAM" id="SSF46894">
    <property type="entry name" value="C-terminal effector domain of the bipartite response regulators"/>
    <property type="match status" value="1"/>
</dbReference>
<dbReference type="GO" id="GO:0000160">
    <property type="term" value="P:phosphorelay signal transduction system"/>
    <property type="evidence" value="ECO:0007669"/>
    <property type="project" value="InterPro"/>
</dbReference>
<dbReference type="Pfam" id="PF25872">
    <property type="entry name" value="HTH_77"/>
    <property type="match status" value="1"/>
</dbReference>
<name>A0A844D7M4_9BURK</name>
<dbReference type="AlphaFoldDB" id="A0A844D7M4"/>